<evidence type="ECO:0000256" key="3">
    <source>
        <dbReference type="ARBA" id="ARBA00023125"/>
    </source>
</evidence>
<evidence type="ECO:0000313" key="6">
    <source>
        <dbReference type="EMBL" id="NKX51346.1"/>
    </source>
</evidence>
<evidence type="ECO:0000313" key="7">
    <source>
        <dbReference type="Proteomes" id="UP000523795"/>
    </source>
</evidence>
<dbReference type="InterPro" id="IPR000847">
    <property type="entry name" value="LysR_HTH_N"/>
</dbReference>
<dbReference type="Gene3D" id="3.40.190.10">
    <property type="entry name" value="Periplasmic binding protein-like II"/>
    <property type="match status" value="1"/>
</dbReference>
<evidence type="ECO:0000259" key="5">
    <source>
        <dbReference type="PROSITE" id="PS50931"/>
    </source>
</evidence>
<name>A0ABX1JQH8_9MICC</name>
<feature type="domain" description="HTH lysR-type" evidence="5">
    <location>
        <begin position="4"/>
        <end position="60"/>
    </location>
</feature>
<keyword evidence="3" id="KW-0238">DNA-binding</keyword>
<dbReference type="InterPro" id="IPR050176">
    <property type="entry name" value="LTTR"/>
</dbReference>
<evidence type="ECO:0000256" key="2">
    <source>
        <dbReference type="ARBA" id="ARBA00023015"/>
    </source>
</evidence>
<keyword evidence="2" id="KW-0805">Transcription regulation</keyword>
<dbReference type="PROSITE" id="PS50931">
    <property type="entry name" value="HTH_LYSR"/>
    <property type="match status" value="1"/>
</dbReference>
<sequence length="133" mass="14269">MKEFQLDQLATFAAVVEHGTFEAAARQLHVTASAVSQRIKAMEQAAGRVLLQRSVPVRPTVAGEAVMRLARQMRQLQADTARELAGNAGGGAAVTLPLVVNADSLATWFLPALARTPPDAGACFEIHREDEQH</sequence>
<evidence type="ECO:0000256" key="1">
    <source>
        <dbReference type="ARBA" id="ARBA00009437"/>
    </source>
</evidence>
<accession>A0ABX1JQH8</accession>
<feature type="non-terminal residue" evidence="6">
    <location>
        <position position="133"/>
    </location>
</feature>
<comment type="similarity">
    <text evidence="1">Belongs to the LysR transcriptional regulatory family.</text>
</comment>
<dbReference type="Proteomes" id="UP000523795">
    <property type="component" value="Unassembled WGS sequence"/>
</dbReference>
<keyword evidence="4" id="KW-0804">Transcription</keyword>
<evidence type="ECO:0000256" key="4">
    <source>
        <dbReference type="ARBA" id="ARBA00023163"/>
    </source>
</evidence>
<dbReference type="Pfam" id="PF00126">
    <property type="entry name" value="HTH_1"/>
    <property type="match status" value="1"/>
</dbReference>
<dbReference type="InterPro" id="IPR036390">
    <property type="entry name" value="WH_DNA-bd_sf"/>
</dbReference>
<dbReference type="SUPFAM" id="SSF46785">
    <property type="entry name" value="Winged helix' DNA-binding domain"/>
    <property type="match status" value="1"/>
</dbReference>
<dbReference type="Gene3D" id="1.10.10.10">
    <property type="entry name" value="Winged helix-like DNA-binding domain superfamily/Winged helix DNA-binding domain"/>
    <property type="match status" value="1"/>
</dbReference>
<gene>
    <name evidence="6" type="ORF">HER39_12365</name>
</gene>
<comment type="caution">
    <text evidence="6">The sequence shown here is derived from an EMBL/GenBank/DDBJ whole genome shotgun (WGS) entry which is preliminary data.</text>
</comment>
<reference evidence="6 7" key="1">
    <citation type="submission" date="2020-04" db="EMBL/GenBank/DDBJ databases">
        <authorList>
            <person name="Liu S."/>
        </authorList>
    </citation>
    <scope>NUCLEOTIDE SEQUENCE [LARGE SCALE GENOMIC DNA]</scope>
    <source>
        <strain evidence="6 7">CGMCC 1.15091</strain>
    </source>
</reference>
<dbReference type="EMBL" id="JAAZSR010000212">
    <property type="protein sequence ID" value="NKX51346.1"/>
    <property type="molecule type" value="Genomic_DNA"/>
</dbReference>
<dbReference type="InterPro" id="IPR036388">
    <property type="entry name" value="WH-like_DNA-bd_sf"/>
</dbReference>
<dbReference type="PANTHER" id="PTHR30579">
    <property type="entry name" value="TRANSCRIPTIONAL REGULATOR"/>
    <property type="match status" value="1"/>
</dbReference>
<keyword evidence="7" id="KW-1185">Reference proteome</keyword>
<proteinExistence type="inferred from homology"/>
<protein>
    <submittedName>
        <fullName evidence="6">LysR family transcriptional regulator</fullName>
    </submittedName>
</protein>
<dbReference type="PANTHER" id="PTHR30579:SF2">
    <property type="entry name" value="HTH-TYPE TRANSCRIPTIONAL REGULATOR ARGP"/>
    <property type="match status" value="1"/>
</dbReference>
<organism evidence="6 7">
    <name type="scientific">Arthrobacter deserti</name>
    <dbReference type="NCBI Taxonomy" id="1742687"/>
    <lineage>
        <taxon>Bacteria</taxon>
        <taxon>Bacillati</taxon>
        <taxon>Actinomycetota</taxon>
        <taxon>Actinomycetes</taxon>
        <taxon>Micrococcales</taxon>
        <taxon>Micrococcaceae</taxon>
        <taxon>Arthrobacter</taxon>
    </lineage>
</organism>